<dbReference type="InterPro" id="IPR029058">
    <property type="entry name" value="AB_hydrolase_fold"/>
</dbReference>
<dbReference type="PANTHER" id="PTHR36837">
    <property type="entry name" value="POLY(3-HYDROXYALKANOATE) POLYMERASE SUBUNIT PHAC"/>
    <property type="match status" value="1"/>
</dbReference>
<dbReference type="InterPro" id="IPR051321">
    <property type="entry name" value="PHA/PHB_synthase"/>
</dbReference>
<dbReference type="SUPFAM" id="SSF53474">
    <property type="entry name" value="alpha/beta-Hydrolases"/>
    <property type="match status" value="1"/>
</dbReference>
<reference evidence="1 2" key="1">
    <citation type="submission" date="2019-03" db="EMBL/GenBank/DDBJ databases">
        <title>Sequencing the genomes of 1000 actinobacteria strains.</title>
        <authorList>
            <person name="Klenk H.-P."/>
        </authorList>
    </citation>
    <scope>NUCLEOTIDE SEQUENCE [LARGE SCALE GENOMIC DNA]</scope>
    <source>
        <strain evidence="1 2">DSM 44969</strain>
    </source>
</reference>
<accession>A0A4R1HXV0</accession>
<dbReference type="OrthoDB" id="345573at2"/>
<dbReference type="AlphaFoldDB" id="A0A4R1HXV0"/>
<name>A0A4R1HXV0_PSEEN</name>
<evidence type="ECO:0000313" key="1">
    <source>
        <dbReference type="EMBL" id="TCK24899.1"/>
    </source>
</evidence>
<keyword evidence="2" id="KW-1185">Reference proteome</keyword>
<gene>
    <name evidence="1" type="ORF">EV378_0694</name>
</gene>
<proteinExistence type="predicted"/>
<protein>
    <submittedName>
        <fullName evidence="1">Polyhydroxyalkanoate synthase</fullName>
    </submittedName>
</protein>
<organism evidence="1 2">
    <name type="scientific">Pseudonocardia endophytica</name>
    <dbReference type="NCBI Taxonomy" id="401976"/>
    <lineage>
        <taxon>Bacteria</taxon>
        <taxon>Bacillati</taxon>
        <taxon>Actinomycetota</taxon>
        <taxon>Actinomycetes</taxon>
        <taxon>Pseudonocardiales</taxon>
        <taxon>Pseudonocardiaceae</taxon>
        <taxon>Pseudonocardia</taxon>
    </lineage>
</organism>
<evidence type="ECO:0000313" key="2">
    <source>
        <dbReference type="Proteomes" id="UP000295560"/>
    </source>
</evidence>
<dbReference type="Proteomes" id="UP000295560">
    <property type="component" value="Unassembled WGS sequence"/>
</dbReference>
<dbReference type="RefSeq" id="WP_132421281.1">
    <property type="nucleotide sequence ID" value="NZ_SMFZ01000001.1"/>
</dbReference>
<comment type="caution">
    <text evidence="1">The sequence shown here is derived from an EMBL/GenBank/DDBJ whole genome shotgun (WGS) entry which is preliminary data.</text>
</comment>
<dbReference type="PANTHER" id="PTHR36837:SF2">
    <property type="entry name" value="POLY(3-HYDROXYALKANOATE) POLYMERASE SUBUNIT PHAC"/>
    <property type="match status" value="1"/>
</dbReference>
<dbReference type="Gene3D" id="3.40.50.1820">
    <property type="entry name" value="alpha/beta hydrolase"/>
    <property type="match status" value="1"/>
</dbReference>
<dbReference type="EMBL" id="SMFZ01000001">
    <property type="protein sequence ID" value="TCK24899.1"/>
    <property type="molecule type" value="Genomic_DNA"/>
</dbReference>
<sequence>MKLIDAAANVWDKTVTGHVADLHRMPREARVGSPSAILYRYRPLSGVDPVDGPPVLLVPPLGAPDFAYDLRRGCSLVEHLLLAGRTVYLVDYGPMTFTERTLGIEDWVDDVVPRAVRRVAADEGADAHLVAWSLGGIFTLLAVAAAAQAGDPLPVRSVSAIATPVDISAVPLVAPIRPLAQITGGRAVSSIYKAIGSFPAPMVSWAFHLTAVDKLVTKPLAVLSRLDDRDCLAQIEAVDHLMNNMRGYPGRVFGQLFHLLLRSNDLAGGGLVLDGRRIELSAVDVPVLVVGGKDDVIAPLKAVRKAVGLLTGSPDVRFATAPGGHLGVLTGRRARDTTWVELDRFLDDLTDDGAGAA</sequence>